<feature type="transmembrane region" description="Helical" evidence="2">
    <location>
        <begin position="155"/>
        <end position="183"/>
    </location>
</feature>
<dbReference type="Proteomes" id="UP001212841">
    <property type="component" value="Unassembled WGS sequence"/>
</dbReference>
<name>A0AAD5X5T9_9FUNG</name>
<sequence length="612" mass="66439">MTGVGSGLPRNGSEIPRVESDIDKKRMNSKQDDNLDNGAFHADGNGSLATDQRDVVVIVSINTVVLVICIIAIVYGHNDHVVVRIGSGWESVPGWCIGIAVQVALVPMVNLGRLLCQLWFAKLLTTRGMGGRQMLAAWSALYSGSFRGIEDMLSGISPITVVLCTLYLAEMIVLGAIGSLYLLSPLTALRGTGVAPQMRLIIDADMNGGLDVYGRLQTSFPTSIDGTYSCSISKIGIAHPFHPLTLFTENRILPQELRPNVREEVRTHALAVEVNVTCFPAINVAVTNYTMDSESPDDSFNSYQFRQVTPDGHFLGAIPFAIDRIPYQTNPELGLELWYDYTNDTYGPTYIDSDGRIYFIVYSRNLVQGWSKGFTTVTEPNTGLTVDVATCAMAARSGSADVGLRIRFTDPEPINNITDLAGLILNQASLFQTDAAILDVVSQQLNSLTCRSSGCPKEGLPWFDKDFGFLTRVPEKAGDGDGHLAVIADVLANLTAVMLSGMTVPSDNMTTFELWSPNELNSVQITRACTIVLVLGSACAVITTILYVIFKSGLSYNRNLRRGMRMTDSVFDFIKVVEPSMVKSMTGKGQQAMRSKTTSVKLGEGRGVHADG</sequence>
<comment type="caution">
    <text evidence="3">The sequence shown here is derived from an EMBL/GenBank/DDBJ whole genome shotgun (WGS) entry which is preliminary data.</text>
</comment>
<feature type="compositionally biased region" description="Basic and acidic residues" evidence="1">
    <location>
        <begin position="16"/>
        <end position="33"/>
    </location>
</feature>
<feature type="transmembrane region" description="Helical" evidence="2">
    <location>
        <begin position="525"/>
        <end position="550"/>
    </location>
</feature>
<organism evidence="3 4">
    <name type="scientific">Rhizophlyctis rosea</name>
    <dbReference type="NCBI Taxonomy" id="64517"/>
    <lineage>
        <taxon>Eukaryota</taxon>
        <taxon>Fungi</taxon>
        <taxon>Fungi incertae sedis</taxon>
        <taxon>Chytridiomycota</taxon>
        <taxon>Chytridiomycota incertae sedis</taxon>
        <taxon>Chytridiomycetes</taxon>
        <taxon>Rhizophlyctidales</taxon>
        <taxon>Rhizophlyctidaceae</taxon>
        <taxon>Rhizophlyctis</taxon>
    </lineage>
</organism>
<evidence type="ECO:0000256" key="2">
    <source>
        <dbReference type="SAM" id="Phobius"/>
    </source>
</evidence>
<dbReference type="AlphaFoldDB" id="A0AAD5X5T9"/>
<protein>
    <submittedName>
        <fullName evidence="3">Uncharacterized protein</fullName>
    </submittedName>
</protein>
<keyword evidence="2" id="KW-0812">Transmembrane</keyword>
<feature type="transmembrane region" description="Helical" evidence="2">
    <location>
        <begin position="97"/>
        <end position="121"/>
    </location>
</feature>
<keyword evidence="4" id="KW-1185">Reference proteome</keyword>
<gene>
    <name evidence="3" type="ORF">HK097_007477</name>
</gene>
<reference evidence="3" key="1">
    <citation type="submission" date="2020-05" db="EMBL/GenBank/DDBJ databases">
        <title>Phylogenomic resolution of chytrid fungi.</title>
        <authorList>
            <person name="Stajich J.E."/>
            <person name="Amses K."/>
            <person name="Simmons R."/>
            <person name="Seto K."/>
            <person name="Myers J."/>
            <person name="Bonds A."/>
            <person name="Quandt C.A."/>
            <person name="Barry K."/>
            <person name="Liu P."/>
            <person name="Grigoriev I."/>
            <person name="Longcore J.E."/>
            <person name="James T.Y."/>
        </authorList>
    </citation>
    <scope>NUCLEOTIDE SEQUENCE</scope>
    <source>
        <strain evidence="3">JEL0318</strain>
    </source>
</reference>
<evidence type="ECO:0000313" key="3">
    <source>
        <dbReference type="EMBL" id="KAJ3056265.1"/>
    </source>
</evidence>
<feature type="transmembrane region" description="Helical" evidence="2">
    <location>
        <begin position="55"/>
        <end position="77"/>
    </location>
</feature>
<feature type="region of interest" description="Disordered" evidence="1">
    <location>
        <begin position="1"/>
        <end position="37"/>
    </location>
</feature>
<proteinExistence type="predicted"/>
<evidence type="ECO:0000256" key="1">
    <source>
        <dbReference type="SAM" id="MobiDB-lite"/>
    </source>
</evidence>
<accession>A0AAD5X5T9</accession>
<evidence type="ECO:0000313" key="4">
    <source>
        <dbReference type="Proteomes" id="UP001212841"/>
    </source>
</evidence>
<keyword evidence="2" id="KW-1133">Transmembrane helix</keyword>
<keyword evidence="2" id="KW-0472">Membrane</keyword>
<dbReference type="EMBL" id="JADGJD010000039">
    <property type="protein sequence ID" value="KAJ3056265.1"/>
    <property type="molecule type" value="Genomic_DNA"/>
</dbReference>